<evidence type="ECO:0000313" key="2">
    <source>
        <dbReference type="Proteomes" id="UP001212602"/>
    </source>
</evidence>
<dbReference type="AlphaFoldDB" id="A0AAE3N9F2"/>
<organism evidence="1 2">
    <name type="scientific">Xenophilus arseniciresistens</name>
    <dbReference type="NCBI Taxonomy" id="1283306"/>
    <lineage>
        <taxon>Bacteria</taxon>
        <taxon>Pseudomonadati</taxon>
        <taxon>Pseudomonadota</taxon>
        <taxon>Betaproteobacteria</taxon>
        <taxon>Burkholderiales</taxon>
        <taxon>Comamonadaceae</taxon>
        <taxon>Xenophilus</taxon>
    </lineage>
</organism>
<comment type="caution">
    <text evidence="1">The sequence shown here is derived from an EMBL/GenBank/DDBJ whole genome shotgun (WGS) entry which is preliminary data.</text>
</comment>
<evidence type="ECO:0000313" key="1">
    <source>
        <dbReference type="EMBL" id="MDA7416979.1"/>
    </source>
</evidence>
<reference evidence="1" key="1">
    <citation type="submission" date="2023-01" db="EMBL/GenBank/DDBJ databases">
        <title>Xenophilus mangrovi sp. nov., isolated from soil of Mangrove nature reserve.</title>
        <authorList>
            <person name="Xu S."/>
            <person name="Liu Z."/>
            <person name="Xu Y."/>
        </authorList>
    </citation>
    <scope>NUCLEOTIDE SEQUENCE</scope>
    <source>
        <strain evidence="1">YW8</strain>
    </source>
</reference>
<protein>
    <submittedName>
        <fullName evidence="1">Uncharacterized protein</fullName>
    </submittedName>
</protein>
<name>A0AAE3N9F2_9BURK</name>
<dbReference type="Proteomes" id="UP001212602">
    <property type="component" value="Unassembled WGS sequence"/>
</dbReference>
<dbReference type="RefSeq" id="WP_271428199.1">
    <property type="nucleotide sequence ID" value="NZ_JAQIPB010000003.1"/>
</dbReference>
<dbReference type="EMBL" id="JAQIPB010000003">
    <property type="protein sequence ID" value="MDA7416979.1"/>
    <property type="molecule type" value="Genomic_DNA"/>
</dbReference>
<gene>
    <name evidence="1" type="ORF">PGB34_11435</name>
</gene>
<sequence>MEEPQPGVFLWVLMQTDARGAPVRVARRAEEGCDSYEAALAAGTRALDAQLHRPA</sequence>
<accession>A0AAE3N9F2</accession>
<proteinExistence type="predicted"/>
<keyword evidence="2" id="KW-1185">Reference proteome</keyword>